<organism evidence="1 2">
    <name type="scientific">Nocardioides thalensis</name>
    <dbReference type="NCBI Taxonomy" id="1914755"/>
    <lineage>
        <taxon>Bacteria</taxon>
        <taxon>Bacillati</taxon>
        <taxon>Actinomycetota</taxon>
        <taxon>Actinomycetes</taxon>
        <taxon>Propionibacteriales</taxon>
        <taxon>Nocardioidaceae</taxon>
        <taxon>Nocardioides</taxon>
    </lineage>
</organism>
<dbReference type="Proteomes" id="UP000530424">
    <property type="component" value="Unassembled WGS sequence"/>
</dbReference>
<comment type="caution">
    <text evidence="1">The sequence shown here is derived from an EMBL/GenBank/DDBJ whole genome shotgun (WGS) entry which is preliminary data.</text>
</comment>
<protein>
    <submittedName>
        <fullName evidence="1">Uncharacterized protein</fullName>
    </submittedName>
</protein>
<accession>A0A853BXF9</accession>
<evidence type="ECO:0000313" key="2">
    <source>
        <dbReference type="Proteomes" id="UP000530424"/>
    </source>
</evidence>
<name>A0A853BXF9_9ACTN</name>
<dbReference type="RefSeq" id="WP_179666492.1">
    <property type="nucleotide sequence ID" value="NZ_JACCFP010000001.1"/>
</dbReference>
<reference evidence="1 2" key="1">
    <citation type="submission" date="2020-07" db="EMBL/GenBank/DDBJ databases">
        <title>Sequencing the genomes of 1000 actinobacteria strains.</title>
        <authorList>
            <person name="Klenk H.-P."/>
        </authorList>
    </citation>
    <scope>NUCLEOTIDE SEQUENCE [LARGE SCALE GENOMIC DNA]</scope>
    <source>
        <strain evidence="1 2">DSM 103833</strain>
    </source>
</reference>
<evidence type="ECO:0000313" key="1">
    <source>
        <dbReference type="EMBL" id="NYI99878.1"/>
    </source>
</evidence>
<gene>
    <name evidence="1" type="ORF">HNR19_000577</name>
</gene>
<keyword evidence="2" id="KW-1185">Reference proteome</keyword>
<dbReference type="EMBL" id="JACCFP010000001">
    <property type="protein sequence ID" value="NYI99878.1"/>
    <property type="molecule type" value="Genomic_DNA"/>
</dbReference>
<dbReference type="AlphaFoldDB" id="A0A853BXF9"/>
<sequence length="127" mass="13682">MASGRPDAYHPLPSELRREAELDRAHAAQVRQRAIHDAELLIARAGDIALQAEEEGRAAAAATVAAARHEAARVLADGMRHADTAIAHAEDVVRAVAGVQQALEDLRRVRAQLSAAIGDLHRVERRP</sequence>
<proteinExistence type="predicted"/>